<dbReference type="InterPro" id="IPR008207">
    <property type="entry name" value="Sig_transdc_His_kin_Hpt_dom"/>
</dbReference>
<dbReference type="SUPFAM" id="SSF47226">
    <property type="entry name" value="Histidine-containing phosphotransfer domain, HPT domain"/>
    <property type="match status" value="1"/>
</dbReference>
<dbReference type="Gene3D" id="1.20.120.160">
    <property type="entry name" value="HPT domain"/>
    <property type="match status" value="1"/>
</dbReference>
<dbReference type="InterPro" id="IPR036641">
    <property type="entry name" value="HPT_dom_sf"/>
</dbReference>
<dbReference type="PROSITE" id="PS50894">
    <property type="entry name" value="HPT"/>
    <property type="match status" value="1"/>
</dbReference>
<dbReference type="SMART" id="SM00073">
    <property type="entry name" value="HPT"/>
    <property type="match status" value="1"/>
</dbReference>
<dbReference type="CDD" id="cd00088">
    <property type="entry name" value="HPT"/>
    <property type="match status" value="1"/>
</dbReference>
<evidence type="ECO:0000259" key="3">
    <source>
        <dbReference type="PROSITE" id="PS50894"/>
    </source>
</evidence>
<dbReference type="RefSeq" id="XP_025363397.1">
    <property type="nucleotide sequence ID" value="XM_025505607.1"/>
</dbReference>
<dbReference type="Proteomes" id="UP000245884">
    <property type="component" value="Unassembled WGS sequence"/>
</dbReference>
<evidence type="ECO:0000256" key="1">
    <source>
        <dbReference type="PROSITE-ProRule" id="PRU00110"/>
    </source>
</evidence>
<dbReference type="EMBL" id="KZ819664">
    <property type="protein sequence ID" value="PWN28785.1"/>
    <property type="molecule type" value="Genomic_DNA"/>
</dbReference>
<dbReference type="GO" id="GO:0005634">
    <property type="term" value="C:nucleus"/>
    <property type="evidence" value="ECO:0007669"/>
    <property type="project" value="TreeGrafter"/>
</dbReference>
<dbReference type="AlphaFoldDB" id="A0A316V027"/>
<reference evidence="4 5" key="1">
    <citation type="journal article" date="2018" name="Mol. Biol. Evol.">
        <title>Broad Genomic Sampling Reveals a Smut Pathogenic Ancestry of the Fungal Clade Ustilaginomycotina.</title>
        <authorList>
            <person name="Kijpornyongpan T."/>
            <person name="Mondo S.J."/>
            <person name="Barry K."/>
            <person name="Sandor L."/>
            <person name="Lee J."/>
            <person name="Lipzen A."/>
            <person name="Pangilinan J."/>
            <person name="LaButti K."/>
            <person name="Hainaut M."/>
            <person name="Henrissat B."/>
            <person name="Grigoriev I.V."/>
            <person name="Spatafora J.W."/>
            <person name="Aime M.C."/>
        </authorList>
    </citation>
    <scope>NUCLEOTIDE SEQUENCE [LARGE SCALE GENOMIC DNA]</scope>
    <source>
        <strain evidence="4 5">MCA 5214</strain>
    </source>
</reference>
<dbReference type="GO" id="GO:0000160">
    <property type="term" value="P:phosphorelay signal transduction system"/>
    <property type="evidence" value="ECO:0007669"/>
    <property type="project" value="InterPro"/>
</dbReference>
<dbReference type="FunFam" id="1.20.120.160:FF:000007">
    <property type="entry name" value="Multistep phosphorelay regulator 1"/>
    <property type="match status" value="1"/>
</dbReference>
<dbReference type="OrthoDB" id="1673781at2759"/>
<keyword evidence="5" id="KW-1185">Reference proteome</keyword>
<dbReference type="GO" id="GO:0005737">
    <property type="term" value="C:cytoplasm"/>
    <property type="evidence" value="ECO:0007669"/>
    <property type="project" value="TreeGrafter"/>
</dbReference>
<name>A0A316V027_9BASI</name>
<gene>
    <name evidence="4" type="ORF">BDZ90DRAFT_230793</name>
</gene>
<feature type="modified residue" description="Phosphohistidine" evidence="1">
    <location>
        <position position="81"/>
    </location>
</feature>
<protein>
    <submittedName>
        <fullName evidence="4">Histidine-phosphotransfer domain, HPT domain-containing protein</fullName>
    </submittedName>
</protein>
<dbReference type="Pfam" id="PF01627">
    <property type="entry name" value="Hpt"/>
    <property type="match status" value="1"/>
</dbReference>
<evidence type="ECO:0000256" key="2">
    <source>
        <dbReference type="SAM" id="MobiDB-lite"/>
    </source>
</evidence>
<evidence type="ECO:0000313" key="4">
    <source>
        <dbReference type="EMBL" id="PWN28785.1"/>
    </source>
</evidence>
<dbReference type="GeneID" id="37027430"/>
<dbReference type="PANTHER" id="PTHR28242">
    <property type="entry name" value="PHOSPHORELAY INTERMEDIATE PROTEIN YPD1"/>
    <property type="match status" value="1"/>
</dbReference>
<dbReference type="PANTHER" id="PTHR28242:SF52">
    <property type="entry name" value="PHOSPHORELAY INTERMEDIATE PROTEIN YPD1"/>
    <property type="match status" value="1"/>
</dbReference>
<dbReference type="InterPro" id="IPR045871">
    <property type="entry name" value="AHP1-5/YPD1"/>
</dbReference>
<organism evidence="4 5">
    <name type="scientific">Jaminaea rosea</name>
    <dbReference type="NCBI Taxonomy" id="1569628"/>
    <lineage>
        <taxon>Eukaryota</taxon>
        <taxon>Fungi</taxon>
        <taxon>Dikarya</taxon>
        <taxon>Basidiomycota</taxon>
        <taxon>Ustilaginomycotina</taxon>
        <taxon>Exobasidiomycetes</taxon>
        <taxon>Microstromatales</taxon>
        <taxon>Microstromatales incertae sedis</taxon>
        <taxon>Jaminaea</taxon>
    </lineage>
</organism>
<dbReference type="GO" id="GO:0009927">
    <property type="term" value="F:histidine phosphotransfer kinase activity"/>
    <property type="evidence" value="ECO:0007669"/>
    <property type="project" value="InterPro"/>
</dbReference>
<dbReference type="STRING" id="1569628.A0A316V027"/>
<feature type="region of interest" description="Disordered" evidence="2">
    <location>
        <begin position="1"/>
        <end position="24"/>
    </location>
</feature>
<proteinExistence type="predicted"/>
<sequence>MSAKEVDVSSGASDEAGGSMLPPEIIDMDTFGQLLEMDDEDDHEFSKEIVWNFFDQANTTFDKMDQALKDEDLAELSTLGHFLKGSSAAVGVIRVRDGCEAMQHLGKLHDEAGVMDITKEEALEKVQKTLKDVKTNYSKAEVALRQFYGGGDGEEGGDEK</sequence>
<keyword evidence="1" id="KW-0597">Phosphoprotein</keyword>
<accession>A0A316V027</accession>
<evidence type="ECO:0000313" key="5">
    <source>
        <dbReference type="Proteomes" id="UP000245884"/>
    </source>
</evidence>
<dbReference type="GO" id="GO:0043424">
    <property type="term" value="F:protein histidine kinase binding"/>
    <property type="evidence" value="ECO:0007669"/>
    <property type="project" value="InterPro"/>
</dbReference>
<feature type="domain" description="HPt" evidence="3">
    <location>
        <begin position="42"/>
        <end position="140"/>
    </location>
</feature>